<reference evidence="2 3" key="2">
    <citation type="submission" date="2018-11" db="EMBL/GenBank/DDBJ databases">
        <authorList>
            <consortium name="Pathogen Informatics"/>
        </authorList>
    </citation>
    <scope>NUCLEOTIDE SEQUENCE [LARGE SCALE GENOMIC DNA]</scope>
</reference>
<keyword evidence="3" id="KW-1185">Reference proteome</keyword>
<feature type="region of interest" description="Disordered" evidence="1">
    <location>
        <begin position="356"/>
        <end position="520"/>
    </location>
</feature>
<evidence type="ECO:0000313" key="3">
    <source>
        <dbReference type="Proteomes" id="UP000267096"/>
    </source>
</evidence>
<dbReference type="OrthoDB" id="5874030at2759"/>
<dbReference type="AlphaFoldDB" id="A0A0M3K4J8"/>
<evidence type="ECO:0000313" key="4">
    <source>
        <dbReference type="WBParaSite" id="ASIM_0001588901-mRNA-1"/>
    </source>
</evidence>
<feature type="compositionally biased region" description="Polar residues" evidence="1">
    <location>
        <begin position="548"/>
        <end position="572"/>
    </location>
</feature>
<feature type="compositionally biased region" description="Polar residues" evidence="1">
    <location>
        <begin position="400"/>
        <end position="419"/>
    </location>
</feature>
<reference evidence="4" key="1">
    <citation type="submission" date="2017-02" db="UniProtKB">
        <authorList>
            <consortium name="WormBaseParasite"/>
        </authorList>
    </citation>
    <scope>IDENTIFICATION</scope>
</reference>
<feature type="compositionally biased region" description="Polar residues" evidence="1">
    <location>
        <begin position="380"/>
        <end position="389"/>
    </location>
</feature>
<accession>A0A0M3K4J8</accession>
<feature type="region of interest" description="Disordered" evidence="1">
    <location>
        <begin position="259"/>
        <end position="283"/>
    </location>
</feature>
<feature type="compositionally biased region" description="Basic and acidic residues" evidence="1">
    <location>
        <begin position="443"/>
        <end position="452"/>
    </location>
</feature>
<feature type="region of interest" description="Disordered" evidence="1">
    <location>
        <begin position="535"/>
        <end position="609"/>
    </location>
</feature>
<gene>
    <name evidence="2" type="ORF">ASIM_LOCUS15296</name>
</gene>
<proteinExistence type="predicted"/>
<protein>
    <submittedName>
        <fullName evidence="4">Reticulocyte-binding protein 2 a</fullName>
    </submittedName>
</protein>
<dbReference type="EMBL" id="UYRR01032233">
    <property type="protein sequence ID" value="VDK54732.1"/>
    <property type="molecule type" value="Genomic_DNA"/>
</dbReference>
<dbReference type="Proteomes" id="UP000267096">
    <property type="component" value="Unassembled WGS sequence"/>
</dbReference>
<evidence type="ECO:0000313" key="2">
    <source>
        <dbReference type="EMBL" id="VDK54732.1"/>
    </source>
</evidence>
<feature type="compositionally biased region" description="Low complexity" evidence="1">
    <location>
        <begin position="359"/>
        <end position="370"/>
    </location>
</feature>
<evidence type="ECO:0000256" key="1">
    <source>
        <dbReference type="SAM" id="MobiDB-lite"/>
    </source>
</evidence>
<sequence length="609" mass="67721">MQIPLNEQDSEGVIRGATSQRIPCPFSVASTSSAHPSVILTQPAQMIVESVSARQQHSLPPVGARTTSYIASLPTPSSNCPIPVQFVYASNANGQAVPVPVELIQSPSNLAAGIPYAYPVRMISPMTLNIAPTTSADEHWANHLPYWGSTVARGIDENAKTMQNITNDSTTSMSLPPIGTGMQSTLSALRAGMDDALRKSLSESLSSLNSSSRRSADDDSRIRAAKKTEQIYNEQVAERRRLEAQRIEDEKREAMIKEQERRRMEELERERESEEERRKLKQLEDRERTEAALLASIERAKREAEMLKKAKLYKHVLESCESNAALEHSILSEDDRENSRILREVESLERQKQYDFQRLGSGSRSSSAKRALTERGADLNRSTPHSRNNSYDDDRPIKGTFNSSYISKSFGSTPESNSPLCRDRRGRQSMRAPSTPRTNLPRRRADSAERSKNTSSSPVRCSLEKPVSLDRPRATQGAQCLIPVRPQRRIPPPAPRSRRTSSTNDTITPETVTPVTLTTSPSTVTYSTTKAAESFDMIPNGDGGRSRMISSHTIDSSSFPTEKSIQSTQSQDVLVEKPTKMPLRESKSFSTDREIERSFTAPKQSYHDG</sequence>
<organism evidence="4">
    <name type="scientific">Anisakis simplex</name>
    <name type="common">Herring worm</name>
    <dbReference type="NCBI Taxonomy" id="6269"/>
    <lineage>
        <taxon>Eukaryota</taxon>
        <taxon>Metazoa</taxon>
        <taxon>Ecdysozoa</taxon>
        <taxon>Nematoda</taxon>
        <taxon>Chromadorea</taxon>
        <taxon>Rhabditida</taxon>
        <taxon>Spirurina</taxon>
        <taxon>Ascaridomorpha</taxon>
        <taxon>Ascaridoidea</taxon>
        <taxon>Anisakidae</taxon>
        <taxon>Anisakis</taxon>
        <taxon>Anisakis simplex complex</taxon>
    </lineage>
</organism>
<feature type="compositionally biased region" description="Basic and acidic residues" evidence="1">
    <location>
        <begin position="574"/>
        <end position="597"/>
    </location>
</feature>
<name>A0A0M3K4J8_ANISI</name>
<dbReference type="WBParaSite" id="ASIM_0001588901-mRNA-1">
    <property type="protein sequence ID" value="ASIM_0001588901-mRNA-1"/>
    <property type="gene ID" value="ASIM_0001588901"/>
</dbReference>
<feature type="compositionally biased region" description="Low complexity" evidence="1">
    <location>
        <begin position="506"/>
        <end position="520"/>
    </location>
</feature>